<gene>
    <name evidence="2" type="ORF">A7U60_g7935</name>
</gene>
<keyword evidence="3" id="KW-1185">Reference proteome</keyword>
<feature type="region of interest" description="Disordered" evidence="1">
    <location>
        <begin position="317"/>
        <end position="349"/>
    </location>
</feature>
<evidence type="ECO:0000313" key="3">
    <source>
        <dbReference type="Proteomes" id="UP000757232"/>
    </source>
</evidence>
<dbReference type="EMBL" id="LNZH02000212">
    <property type="protein sequence ID" value="OCB84981.1"/>
    <property type="molecule type" value="Genomic_DNA"/>
</dbReference>
<reference evidence="2" key="1">
    <citation type="submission" date="2016-06" db="EMBL/GenBank/DDBJ databases">
        <title>Draft Genome sequence of the fungus Inonotus baumii.</title>
        <authorList>
            <person name="Zhu H."/>
            <person name="Lin W."/>
        </authorList>
    </citation>
    <scope>NUCLEOTIDE SEQUENCE</scope>
    <source>
        <strain evidence="2">821</strain>
    </source>
</reference>
<feature type="compositionally biased region" description="Polar residues" evidence="1">
    <location>
        <begin position="243"/>
        <end position="266"/>
    </location>
</feature>
<organism evidence="2 3">
    <name type="scientific">Sanghuangporus baumii</name>
    <name type="common">Phellinus baumii</name>
    <dbReference type="NCBI Taxonomy" id="108892"/>
    <lineage>
        <taxon>Eukaryota</taxon>
        <taxon>Fungi</taxon>
        <taxon>Dikarya</taxon>
        <taxon>Basidiomycota</taxon>
        <taxon>Agaricomycotina</taxon>
        <taxon>Agaricomycetes</taxon>
        <taxon>Hymenochaetales</taxon>
        <taxon>Hymenochaetaceae</taxon>
        <taxon>Sanghuangporus</taxon>
    </lineage>
</organism>
<evidence type="ECO:0000256" key="1">
    <source>
        <dbReference type="SAM" id="MobiDB-lite"/>
    </source>
</evidence>
<dbReference type="PANTHER" id="PTHR14659:SF1">
    <property type="entry name" value="ALPHA- AND GAMMA-ADAPTIN-BINDING PROTEIN P34"/>
    <property type="match status" value="1"/>
</dbReference>
<proteinExistence type="predicted"/>
<feature type="compositionally biased region" description="Low complexity" evidence="1">
    <location>
        <begin position="317"/>
        <end position="334"/>
    </location>
</feature>
<feature type="region of interest" description="Disordered" evidence="1">
    <location>
        <begin position="230"/>
        <end position="304"/>
    </location>
</feature>
<dbReference type="Gene3D" id="3.40.50.11960">
    <property type="match status" value="1"/>
</dbReference>
<dbReference type="PANTHER" id="PTHR14659">
    <property type="entry name" value="ALPHA- AND GAMMA-ADAPTIN-BINDING PROTEIN P34"/>
    <property type="match status" value="1"/>
</dbReference>
<dbReference type="Proteomes" id="UP000757232">
    <property type="component" value="Unassembled WGS sequence"/>
</dbReference>
<protein>
    <submittedName>
        <fullName evidence="2">Uncharacterized protein</fullName>
    </submittedName>
</protein>
<name>A0A9Q5HS89_SANBA</name>
<dbReference type="OrthoDB" id="10261384at2759"/>
<comment type="caution">
    <text evidence="2">The sequence shown here is derived from an EMBL/GenBank/DDBJ whole genome shotgun (WGS) entry which is preliminary data.</text>
</comment>
<accession>A0A9Q5HS89</accession>
<evidence type="ECO:0000313" key="2">
    <source>
        <dbReference type="EMBL" id="OCB84981.1"/>
    </source>
</evidence>
<dbReference type="AlphaFoldDB" id="A0A9Q5HS89"/>
<sequence length="402" mass="44320">MDAGSSSPASCRIVVVSSSLETSREIAHRIKALSGDNTSESPSSSEVIHWTIKNKYYTAPVHFHPIHLEGLEFIELDDVPAVIYAWKENEPYRAHMKQLVEQTSSYNPEVSLAISMAPTTDEELEDFFFEHGFEYVEGHTEVEADRLDPSATPGIRRAVDALSTIMWPSMIRTDQKTSILTSQSSNSVATEGEDEIDLDYRTLMNDAGDNGRSNIQHELEMLEKWLENDDDEDYENPDDKNGGYTSLDSHEQSFSNDPWTTTTPGAPTNVEGFDDDFTEFISAPSISSRTESKLDDDSDSDLPSHADIQAASARIFGPTTSSHSTGPDSSHSKSAGSEPELDMDSPAFDLTRVLGTLETMKDEISSMPDVRERRRAAAKAALGFVYGLEETNSELDAAARLA</sequence>
<dbReference type="InterPro" id="IPR019341">
    <property type="entry name" value="Alpha/Gamma-adaptin-bd_p34"/>
</dbReference>